<proteinExistence type="inferred from homology"/>
<keyword evidence="4" id="KW-0576">Peroxisome</keyword>
<dbReference type="Gene3D" id="3.30.300.30">
    <property type="match status" value="1"/>
</dbReference>
<dbReference type="InterPro" id="IPR045851">
    <property type="entry name" value="AMP-bd_C_sf"/>
</dbReference>
<dbReference type="Pfam" id="PF13193">
    <property type="entry name" value="AMP-binding_C"/>
    <property type="match status" value="1"/>
</dbReference>
<evidence type="ECO:0000313" key="7">
    <source>
        <dbReference type="Proteomes" id="UP000695007"/>
    </source>
</evidence>
<dbReference type="Proteomes" id="UP000695007">
    <property type="component" value="Unplaced"/>
</dbReference>
<feature type="domain" description="AMP-binding enzyme C-terminal" evidence="6">
    <location>
        <begin position="440"/>
        <end position="515"/>
    </location>
</feature>
<dbReference type="SUPFAM" id="SSF56801">
    <property type="entry name" value="Acetyl-CoA synthetase-like"/>
    <property type="match status" value="1"/>
</dbReference>
<dbReference type="InterPro" id="IPR042099">
    <property type="entry name" value="ANL_N_sf"/>
</dbReference>
<dbReference type="InterPro" id="IPR000873">
    <property type="entry name" value="AMP-dep_synth/lig_dom"/>
</dbReference>
<name>A0AAJ6YH72_9HYME</name>
<sequence>FTIENNIIKGVEKIYNIKEKSVGKIILNSFNSNLNHVSQIEAETGKHTTYAEMKENSIRCALWLQKQGIKSGDIIVLCTNNHLNSYIPFVATYFVGAVLNPWYHEQTIQSARHFMKLTKPKVIFTINAIVDVLKEAAKLENVSVTFIIFDNNSGYESLKNIMAMQRDDEVNNFQIKEVDNPKDFALIMFSSGTTGLPKAVVHSYRSLLNNLSKYLGSTESNIIFLCYASIYWVSGTLATFQILTTRATRIFHNKFDPDETCKCIQKFKVSAMLLNTGVISYLCKSNVLTKYDLSSIESIIIGGSKLSLEIGEEFNKNFHIPLTQVYGMTEIGSAALIQTREGKHVDSVGFVVPNVQLKIIDLISKEPLGPNKHGELYIKTSATMMDGYYNNEKETKETLDDEGWLRTGDIAYYSEIGEFFIVDRIKEIIKIHGHHVSPIEIESLLLSHPAVLEVAVVPVPHKMEIERAMAFIKKTPGFEVTEEELVKMTSQLGDFKTIKGGIKFLDDMPYTSSGKIDRKKIKEMAKAYAL</sequence>
<evidence type="ECO:0000259" key="5">
    <source>
        <dbReference type="Pfam" id="PF00501"/>
    </source>
</evidence>
<evidence type="ECO:0000313" key="8">
    <source>
        <dbReference type="RefSeq" id="XP_011498003.1"/>
    </source>
</evidence>
<evidence type="ECO:0000256" key="1">
    <source>
        <dbReference type="ARBA" id="ARBA00004275"/>
    </source>
</evidence>
<dbReference type="InterPro" id="IPR025110">
    <property type="entry name" value="AMP-bd_C"/>
</dbReference>
<protein>
    <submittedName>
        <fullName evidence="8">Luciferin 4-monooxygenase</fullName>
    </submittedName>
</protein>
<dbReference type="PROSITE" id="PS00455">
    <property type="entry name" value="AMP_BINDING"/>
    <property type="match status" value="1"/>
</dbReference>
<dbReference type="Pfam" id="PF00501">
    <property type="entry name" value="AMP-binding"/>
    <property type="match status" value="1"/>
</dbReference>
<organism evidence="7 8">
    <name type="scientific">Ceratosolen solmsi marchali</name>
    <dbReference type="NCBI Taxonomy" id="326594"/>
    <lineage>
        <taxon>Eukaryota</taxon>
        <taxon>Metazoa</taxon>
        <taxon>Ecdysozoa</taxon>
        <taxon>Arthropoda</taxon>
        <taxon>Hexapoda</taxon>
        <taxon>Insecta</taxon>
        <taxon>Pterygota</taxon>
        <taxon>Neoptera</taxon>
        <taxon>Endopterygota</taxon>
        <taxon>Hymenoptera</taxon>
        <taxon>Apocrita</taxon>
        <taxon>Proctotrupomorpha</taxon>
        <taxon>Chalcidoidea</taxon>
        <taxon>Agaonidae</taxon>
        <taxon>Agaoninae</taxon>
        <taxon>Ceratosolen</taxon>
    </lineage>
</organism>
<dbReference type="GeneID" id="105362292"/>
<gene>
    <name evidence="8" type="primary">LOC105362292</name>
</gene>
<evidence type="ECO:0000256" key="4">
    <source>
        <dbReference type="ARBA" id="ARBA00023140"/>
    </source>
</evidence>
<evidence type="ECO:0000259" key="6">
    <source>
        <dbReference type="Pfam" id="PF13193"/>
    </source>
</evidence>
<accession>A0AAJ6YH72</accession>
<dbReference type="InterPro" id="IPR020845">
    <property type="entry name" value="AMP-binding_CS"/>
</dbReference>
<dbReference type="GO" id="GO:0005777">
    <property type="term" value="C:peroxisome"/>
    <property type="evidence" value="ECO:0007669"/>
    <property type="project" value="UniProtKB-SubCell"/>
</dbReference>
<feature type="non-terminal residue" evidence="8">
    <location>
        <position position="1"/>
    </location>
</feature>
<keyword evidence="3" id="KW-0436">Ligase</keyword>
<dbReference type="PANTHER" id="PTHR24096:SF149">
    <property type="entry name" value="AMP-BINDING DOMAIN-CONTAINING PROTEIN-RELATED"/>
    <property type="match status" value="1"/>
</dbReference>
<feature type="domain" description="AMP-dependent synthetase/ligase" evidence="5">
    <location>
        <begin position="43"/>
        <end position="389"/>
    </location>
</feature>
<comment type="subcellular location">
    <subcellularLocation>
        <location evidence="1">Peroxisome</location>
    </subcellularLocation>
</comment>
<dbReference type="AlphaFoldDB" id="A0AAJ6YH72"/>
<evidence type="ECO:0000256" key="2">
    <source>
        <dbReference type="ARBA" id="ARBA00006432"/>
    </source>
</evidence>
<comment type="similarity">
    <text evidence="2">Belongs to the ATP-dependent AMP-binding enzyme family.</text>
</comment>
<dbReference type="RefSeq" id="XP_011498003.1">
    <property type="nucleotide sequence ID" value="XM_011499701.1"/>
</dbReference>
<evidence type="ECO:0000256" key="3">
    <source>
        <dbReference type="ARBA" id="ARBA00022598"/>
    </source>
</evidence>
<dbReference type="Gene3D" id="3.40.50.12780">
    <property type="entry name" value="N-terminal domain of ligase-like"/>
    <property type="match status" value="1"/>
</dbReference>
<keyword evidence="7" id="KW-1185">Reference proteome</keyword>
<dbReference type="KEGG" id="csol:105362292"/>
<dbReference type="GO" id="GO:0016405">
    <property type="term" value="F:CoA-ligase activity"/>
    <property type="evidence" value="ECO:0007669"/>
    <property type="project" value="TreeGrafter"/>
</dbReference>
<reference evidence="8" key="1">
    <citation type="submission" date="2025-08" db="UniProtKB">
        <authorList>
            <consortium name="RefSeq"/>
        </authorList>
    </citation>
    <scope>IDENTIFICATION</scope>
</reference>
<dbReference type="PANTHER" id="PTHR24096">
    <property type="entry name" value="LONG-CHAIN-FATTY-ACID--COA LIGASE"/>
    <property type="match status" value="1"/>
</dbReference>